<feature type="compositionally biased region" description="Low complexity" evidence="1">
    <location>
        <begin position="501"/>
        <end position="510"/>
    </location>
</feature>
<dbReference type="AlphaFoldDB" id="A0A9W8H2M9"/>
<keyword evidence="2" id="KW-0732">Signal</keyword>
<evidence type="ECO:0000256" key="2">
    <source>
        <dbReference type="SAM" id="SignalP"/>
    </source>
</evidence>
<organism evidence="3 4">
    <name type="scientific">Coemansia javaensis</name>
    <dbReference type="NCBI Taxonomy" id="2761396"/>
    <lineage>
        <taxon>Eukaryota</taxon>
        <taxon>Fungi</taxon>
        <taxon>Fungi incertae sedis</taxon>
        <taxon>Zoopagomycota</taxon>
        <taxon>Kickxellomycotina</taxon>
        <taxon>Kickxellomycetes</taxon>
        <taxon>Kickxellales</taxon>
        <taxon>Kickxellaceae</taxon>
        <taxon>Coemansia</taxon>
    </lineage>
</organism>
<feature type="compositionally biased region" description="Low complexity" evidence="1">
    <location>
        <begin position="461"/>
        <end position="474"/>
    </location>
</feature>
<sequence length="565" mass="54610">MKVLSTFLLLASALARRSNAHGTAAEPETAAVASAAAAADGADGAAAVDGAAYPAATAETSVAAETSAASPKSGESYVPLFDFDLAPYNMALEIVTEALEKLAGTMEPLDVPLPLIGPGYYLEVQVKSSKNPPARPPTVQVNSVSIEGGQAQPVTEIDIILPGDSAVHQTILIPAQGQGETQSAEPPLSDGTESAEPPLSGSTQHAEPSPSSVSDQEGEGEGSALESRTAAASPTDSVLVPPIPAGTESASGPLVDTAAVTSPTGTFAAGAASSAETSLAETFASEASSAEGSQPAQSASAGTSTGMDMGMGMDTPSWAASASDAESLPSSAASDASAALASSLEDSSSASGAGASGADEPASLSATGAASASGGTSDPWGELFPSVSSSAPAASSGDDASGDSMSASSQAESGPAESGASSSQAESGPAESGASSSQAEESSSDEPTTVSEPLPFPPLGGPQQSQQLPDDLSSAETPATGGPSSDGAAVTGGSGSGGAAVTGSEAAAGSQVTVETIDIFTASDENALESSIDAVIHSVIQGYQGESTPKAAVGFALIHPRSMAA</sequence>
<evidence type="ECO:0000313" key="3">
    <source>
        <dbReference type="EMBL" id="KAJ2777603.1"/>
    </source>
</evidence>
<comment type="caution">
    <text evidence="3">The sequence shown here is derived from an EMBL/GenBank/DDBJ whole genome shotgun (WGS) entry which is preliminary data.</text>
</comment>
<evidence type="ECO:0000256" key="1">
    <source>
        <dbReference type="SAM" id="MobiDB-lite"/>
    </source>
</evidence>
<keyword evidence="4" id="KW-1185">Reference proteome</keyword>
<reference evidence="3" key="1">
    <citation type="submission" date="2022-07" db="EMBL/GenBank/DDBJ databases">
        <title>Phylogenomic reconstructions and comparative analyses of Kickxellomycotina fungi.</title>
        <authorList>
            <person name="Reynolds N.K."/>
            <person name="Stajich J.E."/>
            <person name="Barry K."/>
            <person name="Grigoriev I.V."/>
            <person name="Crous P."/>
            <person name="Smith M.E."/>
        </authorList>
    </citation>
    <scope>NUCLEOTIDE SEQUENCE</scope>
    <source>
        <strain evidence="3">NBRC 105414</strain>
    </source>
</reference>
<feature type="compositionally biased region" description="Polar residues" evidence="1">
    <location>
        <begin position="200"/>
        <end position="215"/>
    </location>
</feature>
<name>A0A9W8H2M9_9FUNG</name>
<feature type="compositionally biased region" description="Low complexity" evidence="1">
    <location>
        <begin position="280"/>
        <end position="377"/>
    </location>
</feature>
<feature type="compositionally biased region" description="Gly residues" evidence="1">
    <location>
        <begin position="490"/>
        <end position="500"/>
    </location>
</feature>
<evidence type="ECO:0008006" key="5">
    <source>
        <dbReference type="Google" id="ProtNLM"/>
    </source>
</evidence>
<feature type="chain" id="PRO_5040776679" description="SEA domain-containing protein" evidence="2">
    <location>
        <begin position="21"/>
        <end position="565"/>
    </location>
</feature>
<feature type="region of interest" description="Disordered" evidence="1">
    <location>
        <begin position="280"/>
        <end position="511"/>
    </location>
</feature>
<dbReference type="EMBL" id="JANBUL010000280">
    <property type="protein sequence ID" value="KAJ2777603.1"/>
    <property type="molecule type" value="Genomic_DNA"/>
</dbReference>
<protein>
    <recommendedName>
        <fullName evidence="5">SEA domain-containing protein</fullName>
    </recommendedName>
</protein>
<accession>A0A9W8H2M9</accession>
<feature type="region of interest" description="Disordered" evidence="1">
    <location>
        <begin position="177"/>
        <end position="257"/>
    </location>
</feature>
<dbReference type="OrthoDB" id="5575691at2759"/>
<evidence type="ECO:0000313" key="4">
    <source>
        <dbReference type="Proteomes" id="UP001140217"/>
    </source>
</evidence>
<proteinExistence type="predicted"/>
<dbReference type="Proteomes" id="UP001140217">
    <property type="component" value="Unassembled WGS sequence"/>
</dbReference>
<gene>
    <name evidence="3" type="ORF">H4R18_005068</name>
</gene>
<feature type="signal peptide" evidence="2">
    <location>
        <begin position="1"/>
        <end position="20"/>
    </location>
</feature>
<feature type="compositionally biased region" description="Low complexity" evidence="1">
    <location>
        <begin position="385"/>
        <end position="441"/>
    </location>
</feature>